<dbReference type="eggNOG" id="KOG0963">
    <property type="taxonomic scope" value="Eukaryota"/>
</dbReference>
<protein>
    <recommendedName>
        <fullName evidence="4">CASP C-terminal domain-containing protein</fullName>
    </recommendedName>
</protein>
<dbReference type="Proteomes" id="UP000001357">
    <property type="component" value="Unassembled WGS sequence"/>
</dbReference>
<evidence type="ECO:0000313" key="6">
    <source>
        <dbReference type="Proteomes" id="UP000001357"/>
    </source>
</evidence>
<dbReference type="Pfam" id="PF08172">
    <property type="entry name" value="CASP_C"/>
    <property type="match status" value="1"/>
</dbReference>
<dbReference type="GO" id="GO:0000139">
    <property type="term" value="C:Golgi membrane"/>
    <property type="evidence" value="ECO:0007669"/>
    <property type="project" value="InterPro"/>
</dbReference>
<evidence type="ECO:0000256" key="2">
    <source>
        <dbReference type="SAM" id="Coils"/>
    </source>
</evidence>
<dbReference type="EMBL" id="CH991544">
    <property type="protein sequence ID" value="EDQ91751.1"/>
    <property type="molecule type" value="Genomic_DNA"/>
</dbReference>
<evidence type="ECO:0000256" key="3">
    <source>
        <dbReference type="SAM" id="Phobius"/>
    </source>
</evidence>
<keyword evidence="3" id="KW-1133">Transmembrane helix</keyword>
<keyword evidence="1 2" id="KW-0175">Coiled coil</keyword>
<organism evidence="5 6">
    <name type="scientific">Monosiga brevicollis</name>
    <name type="common">Choanoflagellate</name>
    <dbReference type="NCBI Taxonomy" id="81824"/>
    <lineage>
        <taxon>Eukaryota</taxon>
        <taxon>Choanoflagellata</taxon>
        <taxon>Craspedida</taxon>
        <taxon>Salpingoecidae</taxon>
        <taxon>Monosiga</taxon>
    </lineage>
</organism>
<dbReference type="GO" id="GO:0006891">
    <property type="term" value="P:intra-Golgi vesicle-mediated transport"/>
    <property type="evidence" value="ECO:0007669"/>
    <property type="project" value="InterPro"/>
</dbReference>
<keyword evidence="3" id="KW-0472">Membrane</keyword>
<dbReference type="PANTHER" id="PTHR14043">
    <property type="entry name" value="CCAAT DISPLACEMENT PROTEIN-RELATED"/>
    <property type="match status" value="1"/>
</dbReference>
<feature type="domain" description="CASP C-terminal" evidence="4">
    <location>
        <begin position="14"/>
        <end position="161"/>
    </location>
</feature>
<sequence length="196" mass="22374">MVICGPVGFLPDAQDSSSVMSIVAAQRDRFRSKNLQLEGEIRHLETLNKQLRDEVDGLRSDNIKLYERIKFIETYNDSSRRGGDEVLARYADGYEEGLSPFQQFSTNERQRKLTTMHPADKVLYSVGRLVLGNKIARLGFLGYIVILHFLTFFVLYKYSHSQMADMDLAHRCQQMVPLPRAAQDHINFDSAGLENA</sequence>
<keyword evidence="6" id="KW-1185">Reference proteome</keyword>
<dbReference type="GeneID" id="5888534"/>
<feature type="transmembrane region" description="Helical" evidence="3">
    <location>
        <begin position="135"/>
        <end position="156"/>
    </location>
</feature>
<dbReference type="RefSeq" id="XP_001743037.1">
    <property type="nucleotide sequence ID" value="XM_001742985.1"/>
</dbReference>
<dbReference type="AlphaFoldDB" id="A9USB3"/>
<dbReference type="PANTHER" id="PTHR14043:SF17">
    <property type="entry name" value="PROTEIN CASP"/>
    <property type="match status" value="1"/>
</dbReference>
<name>A9USB3_MONBE</name>
<reference evidence="5 6" key="1">
    <citation type="journal article" date="2008" name="Nature">
        <title>The genome of the choanoflagellate Monosiga brevicollis and the origin of metazoans.</title>
        <authorList>
            <consortium name="JGI Sequencing"/>
            <person name="King N."/>
            <person name="Westbrook M.J."/>
            <person name="Young S.L."/>
            <person name="Kuo A."/>
            <person name="Abedin M."/>
            <person name="Chapman J."/>
            <person name="Fairclough S."/>
            <person name="Hellsten U."/>
            <person name="Isogai Y."/>
            <person name="Letunic I."/>
            <person name="Marr M."/>
            <person name="Pincus D."/>
            <person name="Putnam N."/>
            <person name="Rokas A."/>
            <person name="Wright K.J."/>
            <person name="Zuzow R."/>
            <person name="Dirks W."/>
            <person name="Good M."/>
            <person name="Goodstein D."/>
            <person name="Lemons D."/>
            <person name="Li W."/>
            <person name="Lyons J.B."/>
            <person name="Morris A."/>
            <person name="Nichols S."/>
            <person name="Richter D.J."/>
            <person name="Salamov A."/>
            <person name="Bork P."/>
            <person name="Lim W.A."/>
            <person name="Manning G."/>
            <person name="Miller W.T."/>
            <person name="McGinnis W."/>
            <person name="Shapiro H."/>
            <person name="Tjian R."/>
            <person name="Grigoriev I.V."/>
            <person name="Rokhsar D."/>
        </authorList>
    </citation>
    <scope>NUCLEOTIDE SEQUENCE [LARGE SCALE GENOMIC DNA]</scope>
    <source>
        <strain evidence="6">MX1 / ATCC 50154</strain>
    </source>
</reference>
<dbReference type="STRING" id="81824.A9USB3"/>
<evidence type="ECO:0000256" key="1">
    <source>
        <dbReference type="ARBA" id="ARBA00023054"/>
    </source>
</evidence>
<dbReference type="KEGG" id="mbr:MONBRDRAFT_14405"/>
<evidence type="ECO:0000313" key="5">
    <source>
        <dbReference type="EMBL" id="EDQ91751.1"/>
    </source>
</evidence>
<dbReference type="InterPro" id="IPR012955">
    <property type="entry name" value="CASP_C"/>
</dbReference>
<accession>A9USB3</accession>
<evidence type="ECO:0000259" key="4">
    <source>
        <dbReference type="Pfam" id="PF08172"/>
    </source>
</evidence>
<keyword evidence="3" id="KW-0812">Transmembrane</keyword>
<dbReference type="InParanoid" id="A9USB3"/>
<dbReference type="OMA" id="TSSICHF"/>
<proteinExistence type="predicted"/>
<gene>
    <name evidence="5" type="ORF">MONBRDRAFT_14405</name>
</gene>
<feature type="coiled-coil region" evidence="2">
    <location>
        <begin position="34"/>
        <end position="68"/>
    </location>
</feature>